<proteinExistence type="predicted"/>
<dbReference type="RefSeq" id="WP_218633181.1">
    <property type="nucleotide sequence ID" value="NZ_JAHVAH010000001.1"/>
</dbReference>
<organism evidence="1 2">
    <name type="scientific">Sphingomicrobium clamense</name>
    <dbReference type="NCBI Taxonomy" id="2851013"/>
    <lineage>
        <taxon>Bacteria</taxon>
        <taxon>Pseudomonadati</taxon>
        <taxon>Pseudomonadota</taxon>
        <taxon>Alphaproteobacteria</taxon>
        <taxon>Sphingomonadales</taxon>
        <taxon>Sphingomonadaceae</taxon>
        <taxon>Sphingomicrobium</taxon>
    </lineage>
</organism>
<dbReference type="Pfam" id="PF11288">
    <property type="entry name" value="DUF3089"/>
    <property type="match status" value="1"/>
</dbReference>
<reference evidence="1 2" key="1">
    <citation type="submission" date="2021-07" db="EMBL/GenBank/DDBJ databases">
        <title>The draft genome sequence of Sphingomicrobium sp. B8.</title>
        <authorList>
            <person name="Mu L."/>
        </authorList>
    </citation>
    <scope>NUCLEOTIDE SEQUENCE [LARGE SCALE GENOMIC DNA]</scope>
    <source>
        <strain evidence="1 2">B8</strain>
    </source>
</reference>
<evidence type="ECO:0000313" key="1">
    <source>
        <dbReference type="EMBL" id="MBW0145260.1"/>
    </source>
</evidence>
<accession>A0ABS6V6R9</accession>
<dbReference type="InterPro" id="IPR021440">
    <property type="entry name" value="DUF3089"/>
</dbReference>
<dbReference type="Proteomes" id="UP000698028">
    <property type="component" value="Unassembled WGS sequence"/>
</dbReference>
<gene>
    <name evidence="1" type="ORF">KTQ36_08135</name>
</gene>
<evidence type="ECO:0000313" key="2">
    <source>
        <dbReference type="Proteomes" id="UP000698028"/>
    </source>
</evidence>
<keyword evidence="2" id="KW-1185">Reference proteome</keyword>
<sequence>MCARRFLMLVAFLTLLAVLASFAFFQWGDRVLRDQAMPTVEFVEPEPEPEGRFADASMWLLRPGIEAPELEFEPEFEATPLPEPVIEDAMVPPPPPPLVKMPPVPTFYVHPTTYLKRDRWNAPVELEGQEAHRTKLFVRSQASIFAETGPVWAPRYRQAAFGAFLSREDDALSALEVAYRDVVEAFDQFLLENPEGPIVLAGHSQGALHLLHLLSDRGNEIADRLVVAYVVGWPIDSEADLPATGLPVCKGPEATGCIMSWMSFGDPPNASLVLRDWAKGDGYAEINRNRDRLVCTNPVTGGAANEAAAADHRGALIPTTDFTGGTLIPGQFAARCENGLLLIDGETEGYGRFVLPGNNFHVFDFALFWAPVREDVRGRVLAWDWGE</sequence>
<dbReference type="EMBL" id="JAHVAH010000001">
    <property type="protein sequence ID" value="MBW0145260.1"/>
    <property type="molecule type" value="Genomic_DNA"/>
</dbReference>
<name>A0ABS6V6R9_9SPHN</name>
<comment type="caution">
    <text evidence="1">The sequence shown here is derived from an EMBL/GenBank/DDBJ whole genome shotgun (WGS) entry which is preliminary data.</text>
</comment>
<protein>
    <submittedName>
        <fullName evidence="1">DUF3089 domain-containing protein</fullName>
    </submittedName>
</protein>